<gene>
    <name evidence="5" type="ORF">EV184_11569</name>
</gene>
<reference evidence="5 6" key="1">
    <citation type="submission" date="2019-03" db="EMBL/GenBank/DDBJ databases">
        <title>Genomic Encyclopedia of Type Strains, Phase IV (KMG-V): Genome sequencing to study the core and pangenomes of soil and plant-associated prokaryotes.</title>
        <authorList>
            <person name="Whitman W."/>
        </authorList>
    </citation>
    <scope>NUCLEOTIDE SEQUENCE [LARGE SCALE GENOMIC DNA]</scope>
    <source>
        <strain evidence="5 6">23C40</strain>
    </source>
</reference>
<dbReference type="InterPro" id="IPR011051">
    <property type="entry name" value="RmlC_Cupin_sf"/>
</dbReference>
<dbReference type="PANTHER" id="PTHR11019:SF199">
    <property type="entry name" value="HTH-TYPE TRANSCRIPTIONAL REGULATOR NIMR"/>
    <property type="match status" value="1"/>
</dbReference>
<dbReference type="Proteomes" id="UP000295043">
    <property type="component" value="Unassembled WGS sequence"/>
</dbReference>
<dbReference type="EMBL" id="SLVU01000015">
    <property type="protein sequence ID" value="TCN27611.1"/>
    <property type="molecule type" value="Genomic_DNA"/>
</dbReference>
<dbReference type="PANTHER" id="PTHR11019">
    <property type="entry name" value="HTH-TYPE TRANSCRIPTIONAL REGULATOR NIMR"/>
    <property type="match status" value="1"/>
</dbReference>
<dbReference type="RefSeq" id="WP_132078279.1">
    <property type="nucleotide sequence ID" value="NZ_SLVU01000015.1"/>
</dbReference>
<dbReference type="PROSITE" id="PS01124">
    <property type="entry name" value="HTH_ARAC_FAMILY_2"/>
    <property type="match status" value="1"/>
</dbReference>
<protein>
    <submittedName>
        <fullName evidence="5">AraC-like DNA-binding protein</fullName>
    </submittedName>
</protein>
<dbReference type="SMART" id="SM00342">
    <property type="entry name" value="HTH_ARAC"/>
    <property type="match status" value="1"/>
</dbReference>
<dbReference type="Pfam" id="PF07883">
    <property type="entry name" value="Cupin_2"/>
    <property type="match status" value="1"/>
</dbReference>
<dbReference type="GO" id="GO:0043565">
    <property type="term" value="F:sequence-specific DNA binding"/>
    <property type="evidence" value="ECO:0007669"/>
    <property type="project" value="InterPro"/>
</dbReference>
<dbReference type="Gene3D" id="1.10.10.60">
    <property type="entry name" value="Homeodomain-like"/>
    <property type="match status" value="1"/>
</dbReference>
<dbReference type="GO" id="GO:0003700">
    <property type="term" value="F:DNA-binding transcription factor activity"/>
    <property type="evidence" value="ECO:0007669"/>
    <property type="project" value="InterPro"/>
</dbReference>
<dbReference type="InterPro" id="IPR020449">
    <property type="entry name" value="Tscrpt_reg_AraC-type_HTH"/>
</dbReference>
<comment type="caution">
    <text evidence="5">The sequence shown here is derived from an EMBL/GenBank/DDBJ whole genome shotgun (WGS) entry which is preliminary data.</text>
</comment>
<dbReference type="AlphaFoldDB" id="A0A4R2BKB2"/>
<dbReference type="InterPro" id="IPR013096">
    <property type="entry name" value="Cupin_2"/>
</dbReference>
<dbReference type="SUPFAM" id="SSF46689">
    <property type="entry name" value="Homeodomain-like"/>
    <property type="match status" value="1"/>
</dbReference>
<evidence type="ECO:0000313" key="5">
    <source>
        <dbReference type="EMBL" id="TCN27611.1"/>
    </source>
</evidence>
<dbReference type="InterPro" id="IPR009057">
    <property type="entry name" value="Homeodomain-like_sf"/>
</dbReference>
<keyword evidence="2 5" id="KW-0238">DNA-binding</keyword>
<dbReference type="CDD" id="cd06124">
    <property type="entry name" value="cupin_NimR-like_N"/>
    <property type="match status" value="1"/>
</dbReference>
<proteinExistence type="predicted"/>
<dbReference type="InterPro" id="IPR018060">
    <property type="entry name" value="HTH_AraC"/>
</dbReference>
<evidence type="ECO:0000256" key="2">
    <source>
        <dbReference type="ARBA" id="ARBA00023125"/>
    </source>
</evidence>
<evidence type="ECO:0000256" key="3">
    <source>
        <dbReference type="ARBA" id="ARBA00023163"/>
    </source>
</evidence>
<dbReference type="InterPro" id="IPR014710">
    <property type="entry name" value="RmlC-like_jellyroll"/>
</dbReference>
<sequence length="276" mass="30656">MIWHPITTPSGLRPPQPITVRAQSIPARHYFPDHSHTWHQLVYAISGVLTVNTLAESFVITPDQAVWLPTGVVHRVGSLLGAVFRSLWIADEAGANLPKIPTIFMMSPLLQALIIEATDLEGQTDRDGYPGRVTALILDQLVRVQQLPSALPWPRNPPLTVLCEALYLDPTDDRSPEEWGFALNISPRTLARRFNTELGMNLRSWRRRLRLFRSIELLGGGLGVTQVAMELGYGSTSAFVYAFRTEMGSSPQAYMRRHVIDSASPRTGLGLQKAKG</sequence>
<dbReference type="InterPro" id="IPR018062">
    <property type="entry name" value="HTH_AraC-typ_CS"/>
</dbReference>
<keyword evidence="1" id="KW-0805">Transcription regulation</keyword>
<name>A0A4R2BKB2_9HYPH</name>
<organism evidence="5 6">
    <name type="scientific">Sinorhizobium americanum</name>
    <dbReference type="NCBI Taxonomy" id="194963"/>
    <lineage>
        <taxon>Bacteria</taxon>
        <taxon>Pseudomonadati</taxon>
        <taxon>Pseudomonadota</taxon>
        <taxon>Alphaproteobacteria</taxon>
        <taxon>Hyphomicrobiales</taxon>
        <taxon>Rhizobiaceae</taxon>
        <taxon>Sinorhizobium/Ensifer group</taxon>
        <taxon>Sinorhizobium</taxon>
    </lineage>
</organism>
<evidence type="ECO:0000313" key="6">
    <source>
        <dbReference type="Proteomes" id="UP000295043"/>
    </source>
</evidence>
<dbReference type="PROSITE" id="PS00041">
    <property type="entry name" value="HTH_ARAC_FAMILY_1"/>
    <property type="match status" value="1"/>
</dbReference>
<keyword evidence="3" id="KW-0804">Transcription</keyword>
<accession>A0A4R2BKB2</accession>
<dbReference type="Pfam" id="PF12833">
    <property type="entry name" value="HTH_18"/>
    <property type="match status" value="1"/>
</dbReference>
<feature type="domain" description="HTH araC/xylS-type" evidence="4">
    <location>
        <begin position="183"/>
        <end position="257"/>
    </location>
</feature>
<dbReference type="PRINTS" id="PR00032">
    <property type="entry name" value="HTHARAC"/>
</dbReference>
<dbReference type="Gene3D" id="2.60.120.10">
    <property type="entry name" value="Jelly Rolls"/>
    <property type="match status" value="1"/>
</dbReference>
<evidence type="ECO:0000259" key="4">
    <source>
        <dbReference type="PROSITE" id="PS01124"/>
    </source>
</evidence>
<evidence type="ECO:0000256" key="1">
    <source>
        <dbReference type="ARBA" id="ARBA00023015"/>
    </source>
</evidence>
<dbReference type="SUPFAM" id="SSF51182">
    <property type="entry name" value="RmlC-like cupins"/>
    <property type="match status" value="1"/>
</dbReference>